<protein>
    <submittedName>
        <fullName evidence="1">Uncharacterized protein</fullName>
    </submittedName>
</protein>
<accession>A0A806KKR8</accession>
<organism evidence="1">
    <name type="scientific">uncultured bacterium contig00151</name>
    <dbReference type="NCBI Taxonomy" id="1181590"/>
    <lineage>
        <taxon>Bacteria</taxon>
        <taxon>environmental samples</taxon>
    </lineage>
</organism>
<evidence type="ECO:0000313" key="1">
    <source>
        <dbReference type="EMBL" id="AGS53964.1"/>
    </source>
</evidence>
<dbReference type="EMBL" id="JQ844263">
    <property type="protein sequence ID" value="AGS53964.1"/>
    <property type="molecule type" value="Genomic_DNA"/>
</dbReference>
<proteinExistence type="predicted"/>
<sequence>MSPWFPPPCLYNEIYHFFAVLSKLIIVCLGENGMICGVRVENIGFL</sequence>
<dbReference type="AlphaFoldDB" id="A0A806KKR8"/>
<name>A0A806KKR8_9BACT</name>
<reference evidence="1" key="1">
    <citation type="submission" date="2012-03" db="EMBL/GenBank/DDBJ databases">
        <title>Functional metagenomics reveals considerable lignocellulase gene clusters in the gut microbiome of a wood-feeding higher termite.</title>
        <authorList>
            <person name="Liu N."/>
        </authorList>
    </citation>
    <scope>NUCLEOTIDE SEQUENCE</scope>
</reference>